<dbReference type="Pfam" id="PF00149">
    <property type="entry name" value="Metallophos"/>
    <property type="match status" value="1"/>
</dbReference>
<gene>
    <name evidence="2" type="ORF">SEMRO_3511_G348730.1</name>
</gene>
<dbReference type="PANTHER" id="PTHR46546">
    <property type="entry name" value="SHEWANELLA-LIKE PROTEIN PHOSPHATASE 1"/>
    <property type="match status" value="1"/>
</dbReference>
<comment type="caution">
    <text evidence="2">The sequence shown here is derived from an EMBL/GenBank/DDBJ whole genome shotgun (WGS) entry which is preliminary data.</text>
</comment>
<proteinExistence type="predicted"/>
<dbReference type="InterPro" id="IPR006186">
    <property type="entry name" value="Ser/Thr-sp_prot-phosphatase"/>
</dbReference>
<feature type="non-terminal residue" evidence="2">
    <location>
        <position position="183"/>
    </location>
</feature>
<dbReference type="InterPro" id="IPR004843">
    <property type="entry name" value="Calcineurin-like_PHP"/>
</dbReference>
<dbReference type="PRINTS" id="PR00114">
    <property type="entry name" value="STPHPHTASE"/>
</dbReference>
<reference evidence="2" key="1">
    <citation type="submission" date="2020-06" db="EMBL/GenBank/DDBJ databases">
        <authorList>
            <consortium name="Plant Systems Biology data submission"/>
        </authorList>
    </citation>
    <scope>NUCLEOTIDE SEQUENCE</scope>
    <source>
        <strain evidence="2">D6</strain>
    </source>
</reference>
<name>A0A9N8F2E7_9STRA</name>
<accession>A0A9N8F2E7</accession>
<evidence type="ECO:0000313" key="3">
    <source>
        <dbReference type="Proteomes" id="UP001153069"/>
    </source>
</evidence>
<dbReference type="SUPFAM" id="SSF56300">
    <property type="entry name" value="Metallo-dependent phosphatases"/>
    <property type="match status" value="1"/>
</dbReference>
<feature type="domain" description="Calcineurin-like phosphoesterase" evidence="1">
    <location>
        <begin position="95"/>
        <end position="178"/>
    </location>
</feature>
<protein>
    <submittedName>
        <fullName evidence="2">Serine threonine-protein phosphatase (Partial)</fullName>
    </submittedName>
</protein>
<dbReference type="PANTHER" id="PTHR46546:SF4">
    <property type="entry name" value="SHEWANELLA-LIKE PROTEIN PHOSPHATASE 1"/>
    <property type="match status" value="1"/>
</dbReference>
<dbReference type="Proteomes" id="UP001153069">
    <property type="component" value="Unassembled WGS sequence"/>
</dbReference>
<dbReference type="EMBL" id="CAICTM010003509">
    <property type="protein sequence ID" value="CAB9531408.1"/>
    <property type="molecule type" value="Genomic_DNA"/>
</dbReference>
<organism evidence="2 3">
    <name type="scientific">Seminavis robusta</name>
    <dbReference type="NCBI Taxonomy" id="568900"/>
    <lineage>
        <taxon>Eukaryota</taxon>
        <taxon>Sar</taxon>
        <taxon>Stramenopiles</taxon>
        <taxon>Ochrophyta</taxon>
        <taxon>Bacillariophyta</taxon>
        <taxon>Bacillariophyceae</taxon>
        <taxon>Bacillariophycidae</taxon>
        <taxon>Naviculales</taxon>
        <taxon>Naviculaceae</taxon>
        <taxon>Seminavis</taxon>
    </lineage>
</organism>
<dbReference type="Gene3D" id="3.60.21.10">
    <property type="match status" value="1"/>
</dbReference>
<evidence type="ECO:0000259" key="1">
    <source>
        <dbReference type="Pfam" id="PF00149"/>
    </source>
</evidence>
<evidence type="ECO:0000313" key="2">
    <source>
        <dbReference type="EMBL" id="CAB9531408.1"/>
    </source>
</evidence>
<dbReference type="OrthoDB" id="5976022at2759"/>
<keyword evidence="3" id="KW-1185">Reference proteome</keyword>
<dbReference type="AlphaFoldDB" id="A0A9N8F2E7"/>
<dbReference type="GO" id="GO:0016787">
    <property type="term" value="F:hydrolase activity"/>
    <property type="evidence" value="ECO:0007669"/>
    <property type="project" value="InterPro"/>
</dbReference>
<dbReference type="InterPro" id="IPR029052">
    <property type="entry name" value="Metallo-depent_PP-like"/>
</dbReference>
<sequence length="183" mass="19908">MIYPKSSVWKKSLVLLAFSATRRDAVIAFLQTTALTSSTTSSPMAPLSAAANLDIRTAPLSHLVHLEQQQDDDEQDNYHLVSPTNDELPLEPGQRLVCIGDVHGDFKALEEFLTIGGVYDANASHNNQWIGGNTILVQCGDVLDRGDQELLCFNLLTRLSQQAATQGGHVVLLWGNHEAMNAG</sequence>